<dbReference type="AlphaFoldDB" id="A0A3M7R3V7"/>
<keyword evidence="2" id="KW-1185">Reference proteome</keyword>
<dbReference type="Proteomes" id="UP000276133">
    <property type="component" value="Unassembled WGS sequence"/>
</dbReference>
<accession>A0A3M7R3V7</accession>
<gene>
    <name evidence="1" type="ORF">BpHYR1_004687</name>
</gene>
<sequence length="96" mass="11771">MNRKRYKENKKRAKKELQSIPKFVLKKYCFFQNLRVTKLLQYQSKIFDQISSAQSCSNIFISSRSFRKNAKIQNFDFFFILKFKVSRKKFFEMTEE</sequence>
<name>A0A3M7R3V7_BRAPC</name>
<protein>
    <submittedName>
        <fullName evidence="1">Uncharacterized protein</fullName>
    </submittedName>
</protein>
<comment type="caution">
    <text evidence="1">The sequence shown here is derived from an EMBL/GenBank/DDBJ whole genome shotgun (WGS) entry which is preliminary data.</text>
</comment>
<evidence type="ECO:0000313" key="1">
    <source>
        <dbReference type="EMBL" id="RNA17928.1"/>
    </source>
</evidence>
<dbReference type="EMBL" id="REGN01004341">
    <property type="protein sequence ID" value="RNA17928.1"/>
    <property type="molecule type" value="Genomic_DNA"/>
</dbReference>
<evidence type="ECO:0000313" key="2">
    <source>
        <dbReference type="Proteomes" id="UP000276133"/>
    </source>
</evidence>
<organism evidence="1 2">
    <name type="scientific">Brachionus plicatilis</name>
    <name type="common">Marine rotifer</name>
    <name type="synonym">Brachionus muelleri</name>
    <dbReference type="NCBI Taxonomy" id="10195"/>
    <lineage>
        <taxon>Eukaryota</taxon>
        <taxon>Metazoa</taxon>
        <taxon>Spiralia</taxon>
        <taxon>Gnathifera</taxon>
        <taxon>Rotifera</taxon>
        <taxon>Eurotatoria</taxon>
        <taxon>Monogononta</taxon>
        <taxon>Pseudotrocha</taxon>
        <taxon>Ploima</taxon>
        <taxon>Brachionidae</taxon>
        <taxon>Brachionus</taxon>
    </lineage>
</organism>
<proteinExistence type="predicted"/>
<reference evidence="1 2" key="1">
    <citation type="journal article" date="2018" name="Sci. Rep.">
        <title>Genomic signatures of local adaptation to the degree of environmental predictability in rotifers.</title>
        <authorList>
            <person name="Franch-Gras L."/>
            <person name="Hahn C."/>
            <person name="Garcia-Roger E.M."/>
            <person name="Carmona M.J."/>
            <person name="Serra M."/>
            <person name="Gomez A."/>
        </authorList>
    </citation>
    <scope>NUCLEOTIDE SEQUENCE [LARGE SCALE GENOMIC DNA]</scope>
    <source>
        <strain evidence="1">HYR1</strain>
    </source>
</reference>